<sequence>MALFGGMGTVKAEHVYMTGRSVGTRIFSRRGQDYLGEPIGDNYENIETKDDSVDKLFVGDGVEGIDLMSDVGCGQDEE</sequence>
<name>A0A6A6L9P8_HEVBR</name>
<dbReference type="AlphaFoldDB" id="A0A6A6L9P8"/>
<accession>A0A6A6L9P8</accession>
<keyword evidence="2" id="KW-1185">Reference proteome</keyword>
<organism evidence="1 2">
    <name type="scientific">Hevea brasiliensis</name>
    <name type="common">Para rubber tree</name>
    <name type="synonym">Siphonia brasiliensis</name>
    <dbReference type="NCBI Taxonomy" id="3981"/>
    <lineage>
        <taxon>Eukaryota</taxon>
        <taxon>Viridiplantae</taxon>
        <taxon>Streptophyta</taxon>
        <taxon>Embryophyta</taxon>
        <taxon>Tracheophyta</taxon>
        <taxon>Spermatophyta</taxon>
        <taxon>Magnoliopsida</taxon>
        <taxon>eudicotyledons</taxon>
        <taxon>Gunneridae</taxon>
        <taxon>Pentapetalae</taxon>
        <taxon>rosids</taxon>
        <taxon>fabids</taxon>
        <taxon>Malpighiales</taxon>
        <taxon>Euphorbiaceae</taxon>
        <taxon>Crotonoideae</taxon>
        <taxon>Micrandreae</taxon>
        <taxon>Hevea</taxon>
    </lineage>
</organism>
<protein>
    <submittedName>
        <fullName evidence="1">Uncharacterized protein</fullName>
    </submittedName>
</protein>
<evidence type="ECO:0000313" key="1">
    <source>
        <dbReference type="EMBL" id="KAF2298161.1"/>
    </source>
</evidence>
<comment type="caution">
    <text evidence="1">The sequence shown here is derived from an EMBL/GenBank/DDBJ whole genome shotgun (WGS) entry which is preliminary data.</text>
</comment>
<dbReference type="Proteomes" id="UP000467840">
    <property type="component" value="Chromosome 1"/>
</dbReference>
<reference evidence="1 2" key="1">
    <citation type="journal article" date="2020" name="Mol. Plant">
        <title>The Chromosome-Based Rubber Tree Genome Provides New Insights into Spurge Genome Evolution and Rubber Biosynthesis.</title>
        <authorList>
            <person name="Liu J."/>
            <person name="Shi C."/>
            <person name="Shi C.C."/>
            <person name="Li W."/>
            <person name="Zhang Q.J."/>
            <person name="Zhang Y."/>
            <person name="Li K."/>
            <person name="Lu H.F."/>
            <person name="Shi C."/>
            <person name="Zhu S.T."/>
            <person name="Xiao Z.Y."/>
            <person name="Nan H."/>
            <person name="Yue Y."/>
            <person name="Zhu X.G."/>
            <person name="Wu Y."/>
            <person name="Hong X.N."/>
            <person name="Fan G.Y."/>
            <person name="Tong Y."/>
            <person name="Zhang D."/>
            <person name="Mao C.L."/>
            <person name="Liu Y.L."/>
            <person name="Hao S.J."/>
            <person name="Liu W.Q."/>
            <person name="Lv M.Q."/>
            <person name="Zhang H.B."/>
            <person name="Liu Y."/>
            <person name="Hu-Tang G.R."/>
            <person name="Wang J.P."/>
            <person name="Wang J.H."/>
            <person name="Sun Y.H."/>
            <person name="Ni S.B."/>
            <person name="Chen W.B."/>
            <person name="Zhang X.C."/>
            <person name="Jiao Y.N."/>
            <person name="Eichler E.E."/>
            <person name="Li G.H."/>
            <person name="Liu X."/>
            <person name="Gao L.Z."/>
        </authorList>
    </citation>
    <scope>NUCLEOTIDE SEQUENCE [LARGE SCALE GENOMIC DNA]</scope>
    <source>
        <strain evidence="2">cv. GT1</strain>
        <tissue evidence="1">Leaf</tissue>
    </source>
</reference>
<dbReference type="EMBL" id="JAAGAX010000011">
    <property type="protein sequence ID" value="KAF2298161.1"/>
    <property type="molecule type" value="Genomic_DNA"/>
</dbReference>
<gene>
    <name evidence="1" type="ORF">GH714_016516</name>
</gene>
<evidence type="ECO:0000313" key="2">
    <source>
        <dbReference type="Proteomes" id="UP000467840"/>
    </source>
</evidence>
<proteinExistence type="predicted"/>